<comment type="caution">
    <text evidence="3">The sequence shown here is derived from an EMBL/GenBank/DDBJ whole genome shotgun (WGS) entry which is preliminary data.</text>
</comment>
<organism evidence="3 4">
    <name type="scientific">Colletotrichum orchidophilum</name>
    <dbReference type="NCBI Taxonomy" id="1209926"/>
    <lineage>
        <taxon>Eukaryota</taxon>
        <taxon>Fungi</taxon>
        <taxon>Dikarya</taxon>
        <taxon>Ascomycota</taxon>
        <taxon>Pezizomycotina</taxon>
        <taxon>Sordariomycetes</taxon>
        <taxon>Hypocreomycetidae</taxon>
        <taxon>Glomerellales</taxon>
        <taxon>Glomerellaceae</taxon>
        <taxon>Colletotrichum</taxon>
    </lineage>
</organism>
<name>A0A1G4BA21_9PEZI</name>
<feature type="coiled-coil region" evidence="1">
    <location>
        <begin position="99"/>
        <end position="130"/>
    </location>
</feature>
<dbReference type="Gene3D" id="1.10.287.110">
    <property type="entry name" value="DnaJ domain"/>
    <property type="match status" value="1"/>
</dbReference>
<dbReference type="AlphaFoldDB" id="A0A1G4BA21"/>
<gene>
    <name evidence="3" type="ORF">CORC01_06543</name>
</gene>
<evidence type="ECO:0000256" key="1">
    <source>
        <dbReference type="SAM" id="Coils"/>
    </source>
</evidence>
<dbReference type="GeneID" id="34559693"/>
<dbReference type="InterPro" id="IPR036869">
    <property type="entry name" value="J_dom_sf"/>
</dbReference>
<keyword evidence="1" id="KW-0175">Coiled coil</keyword>
<feature type="compositionally biased region" description="Basic and acidic residues" evidence="2">
    <location>
        <begin position="151"/>
        <end position="160"/>
    </location>
</feature>
<keyword evidence="4" id="KW-1185">Reference proteome</keyword>
<dbReference type="RefSeq" id="XP_022475325.1">
    <property type="nucleotide sequence ID" value="XM_022618183.1"/>
</dbReference>
<protein>
    <recommendedName>
        <fullName evidence="5">J domain-containing protein</fullName>
    </recommendedName>
</protein>
<sequence>MRHQNILKTHSTAEWEFMIRADSMMHMEDRKGLGTEAQTITAAYEVLGDPYQRAQYDKSKQAMVKAMVKAKELRSRKLSEWESKPEELVPPEATFAGVKRRLKDKLKKSKKRLEAALETSAHKAQEAEARLSRASLTRLWNQVRLPRRVSPSKDRSRHAETTLMVGRDGFQQ</sequence>
<accession>A0A1G4BA21</accession>
<reference evidence="3 4" key="1">
    <citation type="submission" date="2016-09" db="EMBL/GenBank/DDBJ databases">
        <authorList>
            <person name="Capua I."/>
            <person name="De Benedictis P."/>
            <person name="Joannis T."/>
            <person name="Lombin L.H."/>
            <person name="Cattoli G."/>
        </authorList>
    </citation>
    <scope>NUCLEOTIDE SEQUENCE [LARGE SCALE GENOMIC DNA]</scope>
    <source>
        <strain evidence="3 4">IMI 309357</strain>
    </source>
</reference>
<feature type="region of interest" description="Disordered" evidence="2">
    <location>
        <begin position="147"/>
        <end position="172"/>
    </location>
</feature>
<dbReference type="Proteomes" id="UP000176998">
    <property type="component" value="Unassembled WGS sequence"/>
</dbReference>
<evidence type="ECO:0008006" key="5">
    <source>
        <dbReference type="Google" id="ProtNLM"/>
    </source>
</evidence>
<evidence type="ECO:0000313" key="4">
    <source>
        <dbReference type="Proteomes" id="UP000176998"/>
    </source>
</evidence>
<proteinExistence type="predicted"/>
<dbReference type="EMBL" id="MJBS01000049">
    <property type="protein sequence ID" value="OHE98175.1"/>
    <property type="molecule type" value="Genomic_DNA"/>
</dbReference>
<evidence type="ECO:0000313" key="3">
    <source>
        <dbReference type="EMBL" id="OHE98175.1"/>
    </source>
</evidence>
<evidence type="ECO:0000256" key="2">
    <source>
        <dbReference type="SAM" id="MobiDB-lite"/>
    </source>
</evidence>